<comment type="caution">
    <text evidence="1">The sequence shown here is derived from an EMBL/GenBank/DDBJ whole genome shotgun (WGS) entry which is preliminary data.</text>
</comment>
<sequence>MSEPDMALESRTISLGGDMGRWSDYALDTFFAPHLSELTAFSAPDVPVMDDYTLSFILNRAINAPDEARVKASMILIASFIRHAGPAIIEYREACLATMAYVSALPSRTATSIHAIAVARFENCLIQLSAAQSRLSALSDLFPQHPPMFTPQDDSDHARLAKLANRIRHFHEDITNVASKREPGPFPLAPIWLTNTSIKCRKNTTVYELTYQELAALLIDAIATAKNMAEGAVPTSKAPA</sequence>
<dbReference type="Proteomes" id="UP001432995">
    <property type="component" value="Unassembled WGS sequence"/>
</dbReference>
<protein>
    <submittedName>
        <fullName evidence="1">Uncharacterized protein</fullName>
    </submittedName>
</protein>
<accession>A0ABV1R5B1</accession>
<evidence type="ECO:0000313" key="1">
    <source>
        <dbReference type="EMBL" id="MER2289867.1"/>
    </source>
</evidence>
<proteinExistence type="predicted"/>
<reference evidence="1" key="1">
    <citation type="submission" date="2024-06" db="EMBL/GenBank/DDBJ databases">
        <authorList>
            <person name="Campbell A.G."/>
        </authorList>
    </citation>
    <scope>NUCLEOTIDE SEQUENCE</scope>
    <source>
        <strain evidence="1">EM17</strain>
    </source>
</reference>
<evidence type="ECO:0000313" key="2">
    <source>
        <dbReference type="Proteomes" id="UP001432995"/>
    </source>
</evidence>
<dbReference type="EMBL" id="JBELQD010000018">
    <property type="protein sequence ID" value="MER2289867.1"/>
    <property type="molecule type" value="Genomic_DNA"/>
</dbReference>
<dbReference type="RefSeq" id="WP_350376838.1">
    <property type="nucleotide sequence ID" value="NZ_JBELQD010000018.1"/>
</dbReference>
<keyword evidence="2" id="KW-1185">Reference proteome</keyword>
<gene>
    <name evidence="1" type="ORF">ABS770_16490</name>
</gene>
<organism evidence="1 2">
    <name type="scientific">Methylobacterium brachiatum</name>
    <dbReference type="NCBI Taxonomy" id="269660"/>
    <lineage>
        <taxon>Bacteria</taxon>
        <taxon>Pseudomonadati</taxon>
        <taxon>Pseudomonadota</taxon>
        <taxon>Alphaproteobacteria</taxon>
        <taxon>Hyphomicrobiales</taxon>
        <taxon>Methylobacteriaceae</taxon>
        <taxon>Methylobacterium</taxon>
    </lineage>
</organism>
<name>A0ABV1R5B1_9HYPH</name>